<dbReference type="SUPFAM" id="SSF56112">
    <property type="entry name" value="Protein kinase-like (PK-like)"/>
    <property type="match status" value="1"/>
</dbReference>
<dbReference type="GO" id="GO:0005634">
    <property type="term" value="C:nucleus"/>
    <property type="evidence" value="ECO:0007669"/>
    <property type="project" value="TreeGrafter"/>
</dbReference>
<keyword evidence="8" id="KW-0723">Serine/threonine-protein kinase</keyword>
<dbReference type="GO" id="GO:0030447">
    <property type="term" value="P:filamentous growth"/>
    <property type="evidence" value="ECO:0007669"/>
    <property type="project" value="UniProtKB-ARBA"/>
</dbReference>
<organism evidence="13 14">
    <name type="scientific">Candida dubliniensis (strain CD36 / ATCC MYA-646 / CBS 7987 / NCPF 3949 / NRRL Y-17841)</name>
    <name type="common">Yeast</name>
    <dbReference type="NCBI Taxonomy" id="573826"/>
    <lineage>
        <taxon>Eukaryota</taxon>
        <taxon>Fungi</taxon>
        <taxon>Dikarya</taxon>
        <taxon>Ascomycota</taxon>
        <taxon>Saccharomycotina</taxon>
        <taxon>Pichiomycetes</taxon>
        <taxon>Debaryomycetaceae</taxon>
        <taxon>Candida/Lodderomyces clade</taxon>
        <taxon>Candida</taxon>
    </lineage>
</organism>
<dbReference type="InterPro" id="IPR050660">
    <property type="entry name" value="NEK_Ser/Thr_kinase"/>
</dbReference>
<dbReference type="SMART" id="SM00220">
    <property type="entry name" value="S_TKc"/>
    <property type="match status" value="1"/>
</dbReference>
<feature type="coiled-coil region" evidence="9">
    <location>
        <begin position="323"/>
        <end position="378"/>
    </location>
</feature>
<feature type="region of interest" description="Disordered" evidence="10">
    <location>
        <begin position="416"/>
        <end position="443"/>
    </location>
</feature>
<proteinExistence type="inferred from homology"/>
<dbReference type="CDD" id="cd08217">
    <property type="entry name" value="STKc_Nek2"/>
    <property type="match status" value="1"/>
</dbReference>
<name>B9WM30_CANDC</name>
<dbReference type="AlphaFoldDB" id="B9WM30"/>
<dbReference type="GO" id="GO:0007059">
    <property type="term" value="P:chromosome segregation"/>
    <property type="evidence" value="ECO:0007669"/>
    <property type="project" value="TreeGrafter"/>
</dbReference>
<dbReference type="VEuPathDB" id="FungiDB:CD36_31650"/>
<dbReference type="PROSITE" id="PS00107">
    <property type="entry name" value="PROTEIN_KINASE_ATP"/>
    <property type="match status" value="1"/>
</dbReference>
<feature type="domain" description="Protein kinase" evidence="11">
    <location>
        <begin position="55"/>
        <end position="331"/>
    </location>
</feature>
<evidence type="ECO:0000259" key="11">
    <source>
        <dbReference type="PROSITE" id="PS50011"/>
    </source>
</evidence>
<evidence type="ECO:0000256" key="1">
    <source>
        <dbReference type="ARBA" id="ARBA00010886"/>
    </source>
</evidence>
<keyword evidence="9" id="KW-0175">Coiled coil</keyword>
<dbReference type="Gene3D" id="3.30.200.20">
    <property type="entry name" value="Phosphorylase Kinase, domain 1"/>
    <property type="match status" value="1"/>
</dbReference>
<evidence type="ECO:0000256" key="7">
    <source>
        <dbReference type="PROSITE-ProRule" id="PRU10141"/>
    </source>
</evidence>
<gene>
    <name evidence="12" type="ordered locus">Cd36_31650</name>
    <name evidence="13" type="ORF">CD36_31650</name>
</gene>
<feature type="binding site" evidence="7">
    <location>
        <position position="83"/>
    </location>
    <ligand>
        <name>ATP</name>
        <dbReference type="ChEBI" id="CHEBI:30616"/>
    </ligand>
</feature>
<feature type="compositionally biased region" description="Basic and acidic residues" evidence="10">
    <location>
        <begin position="425"/>
        <end position="443"/>
    </location>
</feature>
<feature type="region of interest" description="Disordered" evidence="10">
    <location>
        <begin position="1"/>
        <end position="30"/>
    </location>
</feature>
<dbReference type="Pfam" id="PF00069">
    <property type="entry name" value="Pkinase"/>
    <property type="match status" value="1"/>
</dbReference>
<dbReference type="EC" id="2.7.11.1" evidence="2"/>
<evidence type="ECO:0000256" key="2">
    <source>
        <dbReference type="ARBA" id="ARBA00012513"/>
    </source>
</evidence>
<evidence type="ECO:0000313" key="14">
    <source>
        <dbReference type="Proteomes" id="UP000002605"/>
    </source>
</evidence>
<dbReference type="GeneID" id="8049769"/>
<dbReference type="Proteomes" id="UP000002605">
    <property type="component" value="Chromosome R"/>
</dbReference>
<dbReference type="InterPro" id="IPR017441">
    <property type="entry name" value="Protein_kinase_ATP_BS"/>
</dbReference>
<dbReference type="GO" id="GO:0044732">
    <property type="term" value="C:mitotic spindle pole body"/>
    <property type="evidence" value="ECO:0007669"/>
    <property type="project" value="TreeGrafter"/>
</dbReference>
<evidence type="ECO:0000313" key="12">
    <source>
        <dbReference type="CGD" id="CAL0000166281"/>
    </source>
</evidence>
<evidence type="ECO:0000256" key="3">
    <source>
        <dbReference type="ARBA" id="ARBA00022679"/>
    </source>
</evidence>
<dbReference type="OrthoDB" id="10250725at2759"/>
<dbReference type="EMBL" id="FM992695">
    <property type="protein sequence ID" value="CAX40143.1"/>
    <property type="molecule type" value="Genomic_DNA"/>
</dbReference>
<dbReference type="PROSITE" id="PS50011">
    <property type="entry name" value="PROTEIN_KINASE_DOM"/>
    <property type="match status" value="1"/>
</dbReference>
<reference evidence="13 14" key="1">
    <citation type="journal article" date="2009" name="Genome Res.">
        <title>Comparative genomics of the fungal pathogens Candida dubliniensis and Candida albicans.</title>
        <authorList>
            <person name="Jackson A.P."/>
            <person name="Gamble J.A."/>
            <person name="Yeomans T."/>
            <person name="Moran G.P."/>
            <person name="Saunders D."/>
            <person name="Harris D."/>
            <person name="Aslett M."/>
            <person name="Barrell J.F."/>
            <person name="Butler G."/>
            <person name="Citiulo F."/>
            <person name="Coleman D.C."/>
            <person name="de Groot P.W.J."/>
            <person name="Goodwin T.J."/>
            <person name="Quail M.A."/>
            <person name="McQuillan J."/>
            <person name="Munro C.A."/>
            <person name="Pain A."/>
            <person name="Poulter R.T."/>
            <person name="Rajandream M.A."/>
            <person name="Renauld H."/>
            <person name="Spiering M.J."/>
            <person name="Tivey A."/>
            <person name="Gow N.A.R."/>
            <person name="Barrell B."/>
            <person name="Sullivan D.J."/>
            <person name="Berriman M."/>
        </authorList>
    </citation>
    <scope>NUCLEOTIDE SEQUENCE [LARGE SCALE GENOMIC DNA]</scope>
    <source>
        <strain evidence="14">CD36 / ATCC MYA-646 / CBS 7987 / NCPF 3949 / NRRL Y-17841</strain>
    </source>
</reference>
<dbReference type="PANTHER" id="PTHR43671:SF13">
    <property type="entry name" value="SERINE_THREONINE-PROTEIN KINASE NEK2"/>
    <property type="match status" value="1"/>
</dbReference>
<dbReference type="InterPro" id="IPR008271">
    <property type="entry name" value="Ser/Thr_kinase_AS"/>
</dbReference>
<keyword evidence="6 7" id="KW-0067">ATP-binding</keyword>
<sequence>MYMYDQKKKKKKEEPVREGGSFQIRQQNKQKKKTIHTGHIFFFPNSPNMSISDEYESLEVIGKGSFGTVRRVRHKDGQILVRKEIEYTSMTSQERNHIISELRILRELDHPHIVKYYRHDHIPEKKMIHIYMEYCEGGDLARVIKNFKGSKSRIPEEFVWQVLVQVLLGLYRCHYGINAEKVDLFKTAQEPKYTNTIIHRDIKPDNIFVGTCIKLGDFGLAKMLSGNDFAKTYVGTPYYMSPEVLLDDPYSPVCDIWSLGCVLYELCTLEPPFKAKSHLQLQAKIKRGVIEDVPDCYSSQLRTLIRSCITVDPEERPTCFDLINSLAVRFLRKEMELKEMEENLEEYKKQLLKRSKELKETSRELDEYKQELTKRERFLDEEFEMRKQAIEMESKEIRMEYQREFNMVVEQEVRRRMERKPHGPRALEEVNPRSPLKERNKPRVTDALERLHLEKRHTPEFEYVSKYR</sequence>
<evidence type="ECO:0000256" key="4">
    <source>
        <dbReference type="ARBA" id="ARBA00022741"/>
    </source>
</evidence>
<keyword evidence="14" id="KW-1185">Reference proteome</keyword>
<evidence type="ECO:0000256" key="5">
    <source>
        <dbReference type="ARBA" id="ARBA00022777"/>
    </source>
</evidence>
<dbReference type="RefSeq" id="XP_002422141.1">
    <property type="nucleotide sequence ID" value="XM_002422096.1"/>
</dbReference>
<evidence type="ECO:0000256" key="9">
    <source>
        <dbReference type="SAM" id="Coils"/>
    </source>
</evidence>
<dbReference type="KEGG" id="cdu:CD36_31650"/>
<accession>B9WM30</accession>
<dbReference type="InterPro" id="IPR000719">
    <property type="entry name" value="Prot_kinase_dom"/>
</dbReference>
<comment type="similarity">
    <text evidence="1">Belongs to the protein kinase superfamily. NEK Ser/Thr protein kinase family. NIMA subfamily.</text>
</comment>
<evidence type="ECO:0000256" key="10">
    <source>
        <dbReference type="SAM" id="MobiDB-lite"/>
    </source>
</evidence>
<dbReference type="CGD" id="CAL0000166281">
    <property type="gene designation" value="Cd36_31650"/>
</dbReference>
<dbReference type="eggNOG" id="KOG0591">
    <property type="taxonomic scope" value="Eukaryota"/>
</dbReference>
<keyword evidence="4 7" id="KW-0547">Nucleotide-binding</keyword>
<evidence type="ECO:0000256" key="8">
    <source>
        <dbReference type="RuleBase" id="RU000304"/>
    </source>
</evidence>
<protein>
    <recommendedName>
        <fullName evidence="2">non-specific serine/threonine protein kinase</fullName>
        <ecNumber evidence="2">2.7.11.1</ecNumber>
    </recommendedName>
</protein>
<dbReference type="GO" id="GO:0005524">
    <property type="term" value="F:ATP binding"/>
    <property type="evidence" value="ECO:0007669"/>
    <property type="project" value="UniProtKB-UniRule"/>
</dbReference>
<dbReference type="PROSITE" id="PS00108">
    <property type="entry name" value="PROTEIN_KINASE_ST"/>
    <property type="match status" value="1"/>
</dbReference>
<dbReference type="InterPro" id="IPR011009">
    <property type="entry name" value="Kinase-like_dom_sf"/>
</dbReference>
<keyword evidence="3 13" id="KW-0808">Transferase</keyword>
<dbReference type="PANTHER" id="PTHR43671">
    <property type="entry name" value="SERINE/THREONINE-PROTEIN KINASE NEK"/>
    <property type="match status" value="1"/>
</dbReference>
<dbReference type="Gene3D" id="1.10.510.10">
    <property type="entry name" value="Transferase(Phosphotransferase) domain 1"/>
    <property type="match status" value="1"/>
</dbReference>
<evidence type="ECO:0000256" key="6">
    <source>
        <dbReference type="ARBA" id="ARBA00022840"/>
    </source>
</evidence>
<dbReference type="HOGENOM" id="CLU_000288_63_23_1"/>
<keyword evidence="5 13" id="KW-0418">Kinase</keyword>
<evidence type="ECO:0000313" key="13">
    <source>
        <dbReference type="EMBL" id="CAX40143.1"/>
    </source>
</evidence>
<dbReference type="GO" id="GO:0005737">
    <property type="term" value="C:cytoplasm"/>
    <property type="evidence" value="ECO:0007669"/>
    <property type="project" value="TreeGrafter"/>
</dbReference>
<dbReference type="GO" id="GO:0004674">
    <property type="term" value="F:protein serine/threonine kinase activity"/>
    <property type="evidence" value="ECO:0007669"/>
    <property type="project" value="UniProtKB-KW"/>
</dbReference>